<dbReference type="EMBL" id="CP136336">
    <property type="protein sequence ID" value="WOB07205.1"/>
    <property type="molecule type" value="Genomic_DNA"/>
</dbReference>
<evidence type="ECO:0000256" key="3">
    <source>
        <dbReference type="ARBA" id="ARBA00022448"/>
    </source>
</evidence>
<gene>
    <name evidence="15" type="ORF">RXV79_20085</name>
</gene>
<evidence type="ECO:0000256" key="9">
    <source>
        <dbReference type="ARBA" id="ARBA00023170"/>
    </source>
</evidence>
<dbReference type="PANTHER" id="PTHR30069">
    <property type="entry name" value="TONB-DEPENDENT OUTER MEMBRANE RECEPTOR"/>
    <property type="match status" value="1"/>
</dbReference>
<evidence type="ECO:0000256" key="1">
    <source>
        <dbReference type="ARBA" id="ARBA00004571"/>
    </source>
</evidence>
<evidence type="ECO:0000256" key="4">
    <source>
        <dbReference type="ARBA" id="ARBA00022452"/>
    </source>
</evidence>
<dbReference type="Gene3D" id="2.40.170.20">
    <property type="entry name" value="TonB-dependent receptor, beta-barrel domain"/>
    <property type="match status" value="1"/>
</dbReference>
<keyword evidence="7 11" id="KW-0798">TonB box</keyword>
<name>A0ABZ0CQF0_9BURK</name>
<evidence type="ECO:0000256" key="6">
    <source>
        <dbReference type="ARBA" id="ARBA00022729"/>
    </source>
</evidence>
<evidence type="ECO:0000313" key="16">
    <source>
        <dbReference type="Proteomes" id="UP001303946"/>
    </source>
</evidence>
<evidence type="ECO:0000313" key="15">
    <source>
        <dbReference type="EMBL" id="WOB07205.1"/>
    </source>
</evidence>
<protein>
    <submittedName>
        <fullName evidence="15">TonB-dependent receptor</fullName>
    </submittedName>
</protein>
<feature type="domain" description="TonB-dependent receptor-like beta-barrel" evidence="13">
    <location>
        <begin position="280"/>
        <end position="645"/>
    </location>
</feature>
<organism evidence="15 16">
    <name type="scientific">Piscinibacter gummiphilus</name>
    <dbReference type="NCBI Taxonomy" id="946333"/>
    <lineage>
        <taxon>Bacteria</taxon>
        <taxon>Pseudomonadati</taxon>
        <taxon>Pseudomonadota</taxon>
        <taxon>Betaproteobacteria</taxon>
        <taxon>Burkholderiales</taxon>
        <taxon>Sphaerotilaceae</taxon>
        <taxon>Piscinibacter</taxon>
    </lineage>
</organism>
<keyword evidence="8 11" id="KW-0472">Membrane</keyword>
<dbReference type="PANTHER" id="PTHR30069:SF29">
    <property type="entry name" value="HEMOGLOBIN AND HEMOGLOBIN-HAPTOGLOBIN-BINDING PROTEIN 1-RELATED"/>
    <property type="match status" value="1"/>
</dbReference>
<proteinExistence type="inferred from homology"/>
<evidence type="ECO:0000256" key="10">
    <source>
        <dbReference type="ARBA" id="ARBA00023237"/>
    </source>
</evidence>
<dbReference type="Pfam" id="PF00593">
    <property type="entry name" value="TonB_dep_Rec_b-barrel"/>
    <property type="match status" value="1"/>
</dbReference>
<dbReference type="InterPro" id="IPR000531">
    <property type="entry name" value="Beta-barrel_TonB"/>
</dbReference>
<dbReference type="Proteomes" id="UP001303946">
    <property type="component" value="Chromosome"/>
</dbReference>
<evidence type="ECO:0000256" key="7">
    <source>
        <dbReference type="ARBA" id="ARBA00023077"/>
    </source>
</evidence>
<dbReference type="InterPro" id="IPR036942">
    <property type="entry name" value="Beta-barrel_TonB_sf"/>
</dbReference>
<dbReference type="InterPro" id="IPR037066">
    <property type="entry name" value="Plug_dom_sf"/>
</dbReference>
<evidence type="ECO:0000256" key="12">
    <source>
        <dbReference type="SAM" id="SignalP"/>
    </source>
</evidence>
<feature type="signal peptide" evidence="12">
    <location>
        <begin position="1"/>
        <end position="28"/>
    </location>
</feature>
<keyword evidence="4" id="KW-1134">Transmembrane beta strand</keyword>
<keyword evidence="6 12" id="KW-0732">Signal</keyword>
<keyword evidence="9 15" id="KW-0675">Receptor</keyword>
<dbReference type="InterPro" id="IPR012910">
    <property type="entry name" value="Plug_dom"/>
</dbReference>
<reference evidence="15 16" key="1">
    <citation type="submission" date="2023-10" db="EMBL/GenBank/DDBJ databases">
        <title>Bacteria for the degradation of biodegradable plastic PBAT(Polybutylene adipate terephthalate).</title>
        <authorList>
            <person name="Weon H.-Y."/>
            <person name="Yeon J."/>
        </authorList>
    </citation>
    <scope>NUCLEOTIDE SEQUENCE [LARGE SCALE GENOMIC DNA]</scope>
    <source>
        <strain evidence="15 16">SBD 7-3</strain>
    </source>
</reference>
<keyword evidence="5" id="KW-0812">Transmembrane</keyword>
<comment type="subcellular location">
    <subcellularLocation>
        <location evidence="1">Cell outer membrane</location>
        <topology evidence="1">Multi-pass membrane protein</topology>
    </subcellularLocation>
</comment>
<evidence type="ECO:0000259" key="13">
    <source>
        <dbReference type="Pfam" id="PF00593"/>
    </source>
</evidence>
<dbReference type="RefSeq" id="WP_316699877.1">
    <property type="nucleotide sequence ID" value="NZ_CP136336.1"/>
</dbReference>
<dbReference type="Gene3D" id="2.170.130.10">
    <property type="entry name" value="TonB-dependent receptor, plug domain"/>
    <property type="match status" value="1"/>
</dbReference>
<keyword evidence="10" id="KW-0998">Cell outer membrane</keyword>
<keyword evidence="3" id="KW-0813">Transport</keyword>
<evidence type="ECO:0000259" key="14">
    <source>
        <dbReference type="Pfam" id="PF07715"/>
    </source>
</evidence>
<accession>A0ABZ0CQF0</accession>
<feature type="domain" description="TonB-dependent receptor plug" evidence="14">
    <location>
        <begin position="59"/>
        <end position="161"/>
    </location>
</feature>
<feature type="chain" id="PRO_5047117013" evidence="12">
    <location>
        <begin position="29"/>
        <end position="682"/>
    </location>
</feature>
<sequence>MTAHLTAHPTAQLFIAAAALAAACTAQAQTEPAAAAAPAAASAPAAIELPRVEITTRSERAPTSRSVMSGDELRTVPGTAGDTMKALQALPGVAVADDSSAAPAVRGSRPDDNLYYVDFLPVGYLFHMGGLVSTVHSDLVRQFELYSAAFGPEYGDAIGAVLDVTLRNPRTDRLGGVLNVSLLGADALIEGPINEKQSFYFAVKRSYIDLLLDTVEDEDSGVIISVPRYWDYQGKYLWNLNAEHQLSFHATGAADKLEFRVPSGSTLATQEPVLAGDSALNTGYATQAVVWDGDFGRGVSNKLAFGRTIDRNTSSVGTALRATSRANTVFLREQLRFKPAAGHDTSVGGSIESMTIDYDIDARNARCTEFEPDCDFSSAPQVQARDSLHAKFGNAYLSHRWQATEAWALSLGAHHTRDGYLGRRYTEPRLGVEWKSTPSTTFTAAWGRHNQFPAGEQVIPGFGNTGLWHLRATHSVLGVAQKLDRGWSWKLEAYQKKFGDFVVADPTVNYVNGGSGRSRGAELLIKKDPNSGGKLSGWLALSLSKARRQNDITGREFPFDFDQPVIAHLVMQYRQSERWMYGAKWSYHTGSPYTPITGSYVDTDGRTRPTYGELNGERLPAYHRLDLRADWKLSPRYSFYGELINAYARKNLSGYSYNADYSERKPVTQLPLLVSFGVLVKF</sequence>
<keyword evidence="16" id="KW-1185">Reference proteome</keyword>
<evidence type="ECO:0000256" key="8">
    <source>
        <dbReference type="ARBA" id="ARBA00023136"/>
    </source>
</evidence>
<dbReference type="SUPFAM" id="SSF56935">
    <property type="entry name" value="Porins"/>
    <property type="match status" value="1"/>
</dbReference>
<evidence type="ECO:0000256" key="11">
    <source>
        <dbReference type="RuleBase" id="RU003357"/>
    </source>
</evidence>
<dbReference type="Pfam" id="PF07715">
    <property type="entry name" value="Plug"/>
    <property type="match status" value="1"/>
</dbReference>
<dbReference type="InterPro" id="IPR039426">
    <property type="entry name" value="TonB-dep_rcpt-like"/>
</dbReference>
<comment type="similarity">
    <text evidence="2 11">Belongs to the TonB-dependent receptor family.</text>
</comment>
<evidence type="ECO:0000256" key="5">
    <source>
        <dbReference type="ARBA" id="ARBA00022692"/>
    </source>
</evidence>
<evidence type="ECO:0000256" key="2">
    <source>
        <dbReference type="ARBA" id="ARBA00009810"/>
    </source>
</evidence>